<evidence type="ECO:0000313" key="7">
    <source>
        <dbReference type="Proteomes" id="UP000516428"/>
    </source>
</evidence>
<keyword evidence="1" id="KW-0805">Transcription regulation</keyword>
<evidence type="ECO:0000256" key="4">
    <source>
        <dbReference type="PROSITE-ProRule" id="PRU00335"/>
    </source>
</evidence>
<name>A0A7H1B8S0_9ACTN</name>
<sequence length="214" mass="23034">MAEDGGPGLRERKKKQTAIKVWRTAVDLFLEHGYEQVSVAQIAEAAEVSKMTVFNYFKTKEDLLMGPMEEHVEDLAEAIRARPDGSSAVDATRAMVLRKIADRDPSIGLSEQGNELALIQLVQRTPVLARRAMLWSVRGERAAALALTEETGDALLSSVAAAQLSGVVSALMSEHHRRILAGESPAAVAADAGERAERAFALVEKGLSGFAVRA</sequence>
<evidence type="ECO:0000259" key="5">
    <source>
        <dbReference type="PROSITE" id="PS50977"/>
    </source>
</evidence>
<proteinExistence type="predicted"/>
<reference evidence="6 7" key="1">
    <citation type="submission" date="2020-09" db="EMBL/GenBank/DDBJ databases">
        <title>A novel species.</title>
        <authorList>
            <person name="Gao J."/>
        </authorList>
    </citation>
    <scope>NUCLEOTIDE SEQUENCE [LARGE SCALE GENOMIC DNA]</scope>
    <source>
        <strain evidence="6 7">CRXT-Y-14</strain>
    </source>
</reference>
<dbReference type="GO" id="GO:0003700">
    <property type="term" value="F:DNA-binding transcription factor activity"/>
    <property type="evidence" value="ECO:0007669"/>
    <property type="project" value="TreeGrafter"/>
</dbReference>
<dbReference type="RefSeq" id="WP_188337824.1">
    <property type="nucleotide sequence ID" value="NZ_CP061281.1"/>
</dbReference>
<evidence type="ECO:0000256" key="3">
    <source>
        <dbReference type="ARBA" id="ARBA00023163"/>
    </source>
</evidence>
<dbReference type="InterPro" id="IPR001647">
    <property type="entry name" value="HTH_TetR"/>
</dbReference>
<dbReference type="AlphaFoldDB" id="A0A7H1B8S0"/>
<evidence type="ECO:0000313" key="6">
    <source>
        <dbReference type="EMBL" id="QNS05125.1"/>
    </source>
</evidence>
<feature type="DNA-binding region" description="H-T-H motif" evidence="4">
    <location>
        <begin position="38"/>
        <end position="57"/>
    </location>
</feature>
<protein>
    <submittedName>
        <fullName evidence="6">TetR family transcriptional regulator</fullName>
    </submittedName>
</protein>
<dbReference type="KEGG" id="sxn:IAG42_16955"/>
<accession>A0A7H1B8S0</accession>
<dbReference type="GO" id="GO:0000976">
    <property type="term" value="F:transcription cis-regulatory region binding"/>
    <property type="evidence" value="ECO:0007669"/>
    <property type="project" value="TreeGrafter"/>
</dbReference>
<dbReference type="InterPro" id="IPR009057">
    <property type="entry name" value="Homeodomain-like_sf"/>
</dbReference>
<dbReference type="PANTHER" id="PTHR30055">
    <property type="entry name" value="HTH-TYPE TRANSCRIPTIONAL REGULATOR RUTR"/>
    <property type="match status" value="1"/>
</dbReference>
<dbReference type="PANTHER" id="PTHR30055:SF234">
    <property type="entry name" value="HTH-TYPE TRANSCRIPTIONAL REGULATOR BETI"/>
    <property type="match status" value="1"/>
</dbReference>
<keyword evidence="7" id="KW-1185">Reference proteome</keyword>
<evidence type="ECO:0000256" key="2">
    <source>
        <dbReference type="ARBA" id="ARBA00023125"/>
    </source>
</evidence>
<feature type="domain" description="HTH tetR-type" evidence="5">
    <location>
        <begin position="15"/>
        <end position="75"/>
    </location>
</feature>
<evidence type="ECO:0000256" key="1">
    <source>
        <dbReference type="ARBA" id="ARBA00023015"/>
    </source>
</evidence>
<dbReference type="Gene3D" id="1.10.357.10">
    <property type="entry name" value="Tetracycline Repressor, domain 2"/>
    <property type="match status" value="1"/>
</dbReference>
<dbReference type="Pfam" id="PF00440">
    <property type="entry name" value="TetR_N"/>
    <property type="match status" value="1"/>
</dbReference>
<dbReference type="Gene3D" id="1.10.10.60">
    <property type="entry name" value="Homeodomain-like"/>
    <property type="match status" value="1"/>
</dbReference>
<keyword evidence="2 4" id="KW-0238">DNA-binding</keyword>
<dbReference type="EMBL" id="CP061281">
    <property type="protein sequence ID" value="QNS05125.1"/>
    <property type="molecule type" value="Genomic_DNA"/>
</dbReference>
<dbReference type="Proteomes" id="UP000516428">
    <property type="component" value="Chromosome"/>
</dbReference>
<gene>
    <name evidence="6" type="ORF">IAG42_16955</name>
</gene>
<keyword evidence="3" id="KW-0804">Transcription</keyword>
<dbReference type="InterPro" id="IPR050109">
    <property type="entry name" value="HTH-type_TetR-like_transc_reg"/>
</dbReference>
<dbReference type="SUPFAM" id="SSF46689">
    <property type="entry name" value="Homeodomain-like"/>
    <property type="match status" value="1"/>
</dbReference>
<dbReference type="PROSITE" id="PS50977">
    <property type="entry name" value="HTH_TETR_2"/>
    <property type="match status" value="1"/>
</dbReference>
<organism evidence="6 7">
    <name type="scientific">Streptomyces xanthii</name>
    <dbReference type="NCBI Taxonomy" id="2768069"/>
    <lineage>
        <taxon>Bacteria</taxon>
        <taxon>Bacillati</taxon>
        <taxon>Actinomycetota</taxon>
        <taxon>Actinomycetes</taxon>
        <taxon>Kitasatosporales</taxon>
        <taxon>Streptomycetaceae</taxon>
        <taxon>Streptomyces</taxon>
    </lineage>
</organism>
<dbReference type="PRINTS" id="PR00455">
    <property type="entry name" value="HTHTETR"/>
</dbReference>